<evidence type="ECO:0008006" key="5">
    <source>
        <dbReference type="Google" id="ProtNLM"/>
    </source>
</evidence>
<dbReference type="OrthoDB" id="202840at2759"/>
<dbReference type="InterPro" id="IPR036249">
    <property type="entry name" value="Thioredoxin-like_sf"/>
</dbReference>
<sequence length="323" mass="36163">MLVVRKIPHYTVLVPSIPPRPDLLLLGITYRRVPVLAINDTVYCDTYKIAEALESLYPHSNEHPSLFPKSINLGDHQSSILQKTLVEFVIDRPLFKLAVGLLPWDKLPKAFVEDREKLLGSALDVNQIKKMRPYTISQLRVYLASLEAILKESGGSFFMQTEYPGLLDVSVYFVLRWLHTLGQDDRVYGPKGESNFHSLEKSDQLSFWVEAMRAYQESNKADAPSTRITGKEASQMIPEPPKIDAELQPKTDDEKLFGLGNQVAVVPDDSGKVPTIGRLVAIDGSTISIIVKRREESGRDCKVCFPRLGYNVLPASLAKASKI</sequence>
<organism evidence="3 4">
    <name type="scientific">Puccinia striiformis</name>
    <dbReference type="NCBI Taxonomy" id="27350"/>
    <lineage>
        <taxon>Eukaryota</taxon>
        <taxon>Fungi</taxon>
        <taxon>Dikarya</taxon>
        <taxon>Basidiomycota</taxon>
        <taxon>Pucciniomycotina</taxon>
        <taxon>Pucciniomycetes</taxon>
        <taxon>Pucciniales</taxon>
        <taxon>Pucciniaceae</taxon>
        <taxon>Puccinia</taxon>
    </lineage>
</organism>
<evidence type="ECO:0000313" key="4">
    <source>
        <dbReference type="Proteomes" id="UP000238274"/>
    </source>
</evidence>
<keyword evidence="4" id="KW-1185">Reference proteome</keyword>
<proteinExistence type="predicted"/>
<evidence type="ECO:0000259" key="2">
    <source>
        <dbReference type="Pfam" id="PF25907"/>
    </source>
</evidence>
<dbReference type="InterPro" id="IPR004045">
    <property type="entry name" value="Glutathione_S-Trfase_N"/>
</dbReference>
<protein>
    <recommendedName>
        <fullName evidence="5">GST N-terminal domain-containing protein</fullName>
    </recommendedName>
</protein>
<name>A0A2S4VJH7_9BASI</name>
<evidence type="ECO:0000259" key="1">
    <source>
        <dbReference type="Pfam" id="PF13417"/>
    </source>
</evidence>
<feature type="domain" description="DUF7962" evidence="2">
    <location>
        <begin position="109"/>
        <end position="181"/>
    </location>
</feature>
<dbReference type="AlphaFoldDB" id="A0A2S4VJH7"/>
<dbReference type="Proteomes" id="UP000238274">
    <property type="component" value="Unassembled WGS sequence"/>
</dbReference>
<dbReference type="EMBL" id="PKSM01000125">
    <property type="protein sequence ID" value="POW09677.1"/>
    <property type="molecule type" value="Genomic_DNA"/>
</dbReference>
<dbReference type="InterPro" id="IPR036282">
    <property type="entry name" value="Glutathione-S-Trfase_C_sf"/>
</dbReference>
<dbReference type="Pfam" id="PF13417">
    <property type="entry name" value="GST_N_3"/>
    <property type="match status" value="1"/>
</dbReference>
<dbReference type="SUPFAM" id="SSF47616">
    <property type="entry name" value="GST C-terminal domain-like"/>
    <property type="match status" value="1"/>
</dbReference>
<reference evidence="4" key="3">
    <citation type="journal article" date="2018" name="Mol. Plant Microbe Interact.">
        <title>Genome sequence resources for the wheat stripe rust pathogen (Puccinia striiformis f. sp. tritici) and the barley stripe rust pathogen (Puccinia striiformis f. sp. hordei).</title>
        <authorList>
            <person name="Xia C."/>
            <person name="Wang M."/>
            <person name="Yin C."/>
            <person name="Cornejo O.E."/>
            <person name="Hulbert S.H."/>
            <person name="Chen X."/>
        </authorList>
    </citation>
    <scope>NUCLEOTIDE SEQUENCE [LARGE SCALE GENOMIC DNA]</scope>
    <source>
        <strain evidence="4">93TX-2</strain>
    </source>
</reference>
<dbReference type="VEuPathDB" id="FungiDB:PSHT_09045"/>
<accession>A0A2S4VJH7</accession>
<dbReference type="InterPro" id="IPR058268">
    <property type="entry name" value="DUF7962"/>
</dbReference>
<reference evidence="4" key="2">
    <citation type="journal article" date="2018" name="BMC Genomics">
        <title>Genomic insights into host adaptation between the wheat stripe rust pathogen (Puccinia striiformis f. sp. tritici) and the barley stripe rust pathogen (Puccinia striiformis f. sp. hordei).</title>
        <authorList>
            <person name="Xia C."/>
            <person name="Wang M."/>
            <person name="Yin C."/>
            <person name="Cornejo O.E."/>
            <person name="Hulbert S.H."/>
            <person name="Chen X."/>
        </authorList>
    </citation>
    <scope>NUCLEOTIDE SEQUENCE [LARGE SCALE GENOMIC DNA]</scope>
    <source>
        <strain evidence="4">93TX-2</strain>
    </source>
</reference>
<dbReference type="SUPFAM" id="SSF52833">
    <property type="entry name" value="Thioredoxin-like"/>
    <property type="match status" value="1"/>
</dbReference>
<comment type="caution">
    <text evidence="3">The sequence shown here is derived from an EMBL/GenBank/DDBJ whole genome shotgun (WGS) entry which is preliminary data.</text>
</comment>
<dbReference type="Pfam" id="PF25907">
    <property type="entry name" value="DUF7962"/>
    <property type="match status" value="1"/>
</dbReference>
<reference evidence="3 4" key="1">
    <citation type="submission" date="2017-12" db="EMBL/GenBank/DDBJ databases">
        <title>Gene loss provides genomic basis for host adaptation in cereal stripe rust fungi.</title>
        <authorList>
            <person name="Xia C."/>
        </authorList>
    </citation>
    <scope>NUCLEOTIDE SEQUENCE [LARGE SCALE GENOMIC DNA]</scope>
    <source>
        <strain evidence="3 4">93TX-2</strain>
    </source>
</reference>
<gene>
    <name evidence="3" type="ORF">PSHT_09045</name>
</gene>
<dbReference type="VEuPathDB" id="FungiDB:PSTT_08271"/>
<dbReference type="Gene3D" id="3.40.30.110">
    <property type="match status" value="2"/>
</dbReference>
<evidence type="ECO:0000313" key="3">
    <source>
        <dbReference type="EMBL" id="POW09677.1"/>
    </source>
</evidence>
<feature type="domain" description="GST N-terminal" evidence="1">
    <location>
        <begin position="3"/>
        <end position="59"/>
    </location>
</feature>